<feature type="region of interest" description="Disordered" evidence="1">
    <location>
        <begin position="208"/>
        <end position="260"/>
    </location>
</feature>
<gene>
    <name evidence="3" type="ORF">Pma05_67990</name>
</gene>
<evidence type="ECO:0000259" key="2">
    <source>
        <dbReference type="Pfam" id="PF11716"/>
    </source>
</evidence>
<dbReference type="PANTHER" id="PTHR40758:SF1">
    <property type="entry name" value="CONSERVED PROTEIN"/>
    <property type="match status" value="1"/>
</dbReference>
<name>A0ABQ4F024_9ACTN</name>
<protein>
    <recommendedName>
        <fullName evidence="2">Mycothiol-dependent maleylpyruvate isomerase metal-binding domain-containing protein</fullName>
    </recommendedName>
</protein>
<dbReference type="InterPro" id="IPR034660">
    <property type="entry name" value="DinB/YfiT-like"/>
</dbReference>
<comment type="caution">
    <text evidence="3">The sequence shown here is derived from an EMBL/GenBank/DDBJ whole genome shotgun (WGS) entry which is preliminary data.</text>
</comment>
<feature type="compositionally biased region" description="Low complexity" evidence="1">
    <location>
        <begin position="251"/>
        <end position="260"/>
    </location>
</feature>
<feature type="domain" description="Mycothiol-dependent maleylpyruvate isomerase metal-binding" evidence="2">
    <location>
        <begin position="14"/>
        <end position="125"/>
    </location>
</feature>
<proteinExistence type="predicted"/>
<dbReference type="SUPFAM" id="SSF109854">
    <property type="entry name" value="DinB/YfiT-like putative metalloenzymes"/>
    <property type="match status" value="1"/>
</dbReference>
<sequence>MLRVRLLECLAADQARLRQVASADLAAAVPSCPDWTVADLVRHVAVVYLHKVECMRTGRIPSAWPPDLSGEEPLALLDRAGAALRAEFDSRDSAALAPTWYDPDQTVGFWLRRMAQETVVHRVDAELATAQPVAEIPTDLAVDGIDEVLRIFLAYGSRRWPEDFTDVLPEPEVTVLATTGPAGWLVRLGPDGATVTTDRAAVRAGVAVAERSAPPDPAPGPATPSGRLLAAPPTSGGPGDNASSGGGGSPDDGLAGAGAAATISASPERLLLWLWRRSADDAVRWAGDRAAVERLRLTLAPATR</sequence>
<dbReference type="Pfam" id="PF11716">
    <property type="entry name" value="MDMPI_N"/>
    <property type="match status" value="1"/>
</dbReference>
<evidence type="ECO:0000313" key="3">
    <source>
        <dbReference type="EMBL" id="GIH00227.1"/>
    </source>
</evidence>
<accession>A0ABQ4F024</accession>
<dbReference type="InterPro" id="IPR017517">
    <property type="entry name" value="Maleyloyr_isom"/>
</dbReference>
<organism evidence="3 4">
    <name type="scientific">Plantactinospora mayteni</name>
    <dbReference type="NCBI Taxonomy" id="566021"/>
    <lineage>
        <taxon>Bacteria</taxon>
        <taxon>Bacillati</taxon>
        <taxon>Actinomycetota</taxon>
        <taxon>Actinomycetes</taxon>
        <taxon>Micromonosporales</taxon>
        <taxon>Micromonosporaceae</taxon>
        <taxon>Plantactinospora</taxon>
    </lineage>
</organism>
<keyword evidence="4" id="KW-1185">Reference proteome</keyword>
<dbReference type="NCBIfam" id="TIGR03083">
    <property type="entry name" value="maleylpyruvate isomerase family mycothiol-dependent enzyme"/>
    <property type="match status" value="1"/>
</dbReference>
<dbReference type="InterPro" id="IPR024344">
    <property type="entry name" value="MDMPI_metal-binding"/>
</dbReference>
<feature type="compositionally biased region" description="Gly residues" evidence="1">
    <location>
        <begin position="236"/>
        <end position="250"/>
    </location>
</feature>
<evidence type="ECO:0000256" key="1">
    <source>
        <dbReference type="SAM" id="MobiDB-lite"/>
    </source>
</evidence>
<dbReference type="Proteomes" id="UP000621500">
    <property type="component" value="Unassembled WGS sequence"/>
</dbReference>
<evidence type="ECO:0000313" key="4">
    <source>
        <dbReference type="Proteomes" id="UP000621500"/>
    </source>
</evidence>
<reference evidence="3 4" key="1">
    <citation type="submission" date="2021-01" db="EMBL/GenBank/DDBJ databases">
        <title>Whole genome shotgun sequence of Plantactinospora mayteni NBRC 109088.</title>
        <authorList>
            <person name="Komaki H."/>
            <person name="Tamura T."/>
        </authorList>
    </citation>
    <scope>NUCLEOTIDE SEQUENCE [LARGE SCALE GENOMIC DNA]</scope>
    <source>
        <strain evidence="3 4">NBRC 109088</strain>
    </source>
</reference>
<dbReference type="EMBL" id="BONX01000051">
    <property type="protein sequence ID" value="GIH00227.1"/>
    <property type="molecule type" value="Genomic_DNA"/>
</dbReference>
<dbReference type="PANTHER" id="PTHR40758">
    <property type="entry name" value="CONSERVED PROTEIN"/>
    <property type="match status" value="1"/>
</dbReference>